<dbReference type="RefSeq" id="WP_139276081.1">
    <property type="nucleotide sequence ID" value="NZ_FPJE01000008.1"/>
</dbReference>
<evidence type="ECO:0000313" key="2">
    <source>
        <dbReference type="EMBL" id="SFW48337.1"/>
    </source>
</evidence>
<keyword evidence="3" id="KW-1185">Reference proteome</keyword>
<reference evidence="2 3" key="1">
    <citation type="submission" date="2016-11" db="EMBL/GenBank/DDBJ databases">
        <authorList>
            <person name="Jaros S."/>
            <person name="Januszkiewicz K."/>
            <person name="Wedrychowicz H."/>
        </authorList>
    </citation>
    <scope>NUCLEOTIDE SEQUENCE [LARGE SCALE GENOMIC DNA]</scope>
    <source>
        <strain evidence="2 3">CGMCC 1.12145</strain>
    </source>
</reference>
<feature type="chain" id="PRO_5009666688" description="CarboxypepD_reg-like domain-containing protein" evidence="1">
    <location>
        <begin position="29"/>
        <end position="261"/>
    </location>
</feature>
<dbReference type="SUPFAM" id="SSF49464">
    <property type="entry name" value="Carboxypeptidase regulatory domain-like"/>
    <property type="match status" value="1"/>
</dbReference>
<dbReference type="Proteomes" id="UP000182248">
    <property type="component" value="Unassembled WGS sequence"/>
</dbReference>
<accession>A0A1K1PLG5</accession>
<protein>
    <recommendedName>
        <fullName evidence="4">CarboxypepD_reg-like domain-containing protein</fullName>
    </recommendedName>
</protein>
<sequence length="261" mass="30180">MLSNFTMSNISRVYFFLSLCSIISGCYAQENTSVSGTISGGGKKLVHIKITNLKNGNTRYSDEDGKFDIRVQKNDSLLFSSGFFKEQIIKVRSWHFREELNIEMTEKVNELEEVIVTDTYIAPDFDEKTYSNGLQKQIAEDMKNDPLKYMTNTTGNIDFVLLFKLVQGLFKKNKVKEAPPQTIDFEDLDRLFTNDTFFTEQFLTDELKIPEDRRGLFLVYCEAQEIDAELLMEDQRFELLNELILHSQEFLYTLANTSSGH</sequence>
<dbReference type="OrthoDB" id="1422163at2"/>
<dbReference type="STRING" id="1150368.SAMN02927921_01860"/>
<keyword evidence="1" id="KW-0732">Signal</keyword>
<evidence type="ECO:0008006" key="4">
    <source>
        <dbReference type="Google" id="ProtNLM"/>
    </source>
</evidence>
<gene>
    <name evidence="2" type="ORF">SAMN02927921_01860</name>
</gene>
<dbReference type="EMBL" id="FPJE01000008">
    <property type="protein sequence ID" value="SFW48337.1"/>
    <property type="molecule type" value="Genomic_DNA"/>
</dbReference>
<evidence type="ECO:0000313" key="3">
    <source>
        <dbReference type="Proteomes" id="UP000182248"/>
    </source>
</evidence>
<dbReference type="AlphaFoldDB" id="A0A1K1PLG5"/>
<evidence type="ECO:0000256" key="1">
    <source>
        <dbReference type="SAM" id="SignalP"/>
    </source>
</evidence>
<dbReference type="InterPro" id="IPR008969">
    <property type="entry name" value="CarboxyPept-like_regulatory"/>
</dbReference>
<organism evidence="2 3">
    <name type="scientific">Sinomicrobium oceani</name>
    <dbReference type="NCBI Taxonomy" id="1150368"/>
    <lineage>
        <taxon>Bacteria</taxon>
        <taxon>Pseudomonadati</taxon>
        <taxon>Bacteroidota</taxon>
        <taxon>Flavobacteriia</taxon>
        <taxon>Flavobacteriales</taxon>
        <taxon>Flavobacteriaceae</taxon>
        <taxon>Sinomicrobium</taxon>
    </lineage>
</organism>
<proteinExistence type="predicted"/>
<name>A0A1K1PLG5_9FLAO</name>
<feature type="signal peptide" evidence="1">
    <location>
        <begin position="1"/>
        <end position="28"/>
    </location>
</feature>